<sequence>MDAESGNKTINSMQARNRSQTVVIFSLVGVIIGLIIVLGIALTNNKTILQFPGKDSQSFIVGNTTANQEYFVNAADYFVNKLYNVTPINARKNFDSILVATDQRTYPQIKKMLNETESRIVKQGITSVWSSSGAFTYQESEKTVTVEGMLKTYLADRLVSEEPKKLNIKFSMNKGTIALYSMGEVRENNGTQ</sequence>
<feature type="transmembrane region" description="Helical" evidence="1">
    <location>
        <begin position="21"/>
        <end position="42"/>
    </location>
</feature>
<dbReference type="RefSeq" id="WP_000338519.1">
    <property type="nucleotide sequence ID" value="NZ_CP096695.1"/>
</dbReference>
<geneLocation type="plasmid" evidence="2">
    <name>pAZJ221</name>
</geneLocation>
<gene>
    <name evidence="2" type="ORF">NG19_0060</name>
</gene>
<keyword evidence="2" id="KW-0614">Plasmid</keyword>
<dbReference type="InterPro" id="IPR007973">
    <property type="entry name" value="Pilus_assembly_TraE"/>
</dbReference>
<keyword evidence="1" id="KW-0472">Membrane</keyword>
<reference evidence="2" key="2">
    <citation type="journal article" date="2015" name="Antimicrob. Agents Chemother.">
        <title>Dissemination of blaOXA-23 in Acinetobacter spp. in China: Main Roles of Conjugative Plasmid pAZJ221 and Transposon Tn2009.</title>
        <authorList>
            <person name="Liu L.L."/>
            <person name="Ji S.J."/>
            <person name="Ruan Z."/>
            <person name="Fu Y."/>
            <person name="Fu Y.Q."/>
            <person name="Wang Y.F."/>
            <person name="Yu Y.S."/>
        </authorList>
    </citation>
    <scope>NUCLEOTIDE SEQUENCE</scope>
    <source>
        <strain evidence="2">A221</strain>
        <plasmid evidence="2">pAZJ221</plasmid>
    </source>
</reference>
<dbReference type="Pfam" id="PF05309">
    <property type="entry name" value="TraE"/>
    <property type="match status" value="1"/>
</dbReference>
<keyword evidence="1" id="KW-1133">Transmembrane helix</keyword>
<evidence type="ECO:0000313" key="2">
    <source>
        <dbReference type="EMBL" id="AJF79896.1"/>
    </source>
</evidence>
<evidence type="ECO:0000256" key="1">
    <source>
        <dbReference type="SAM" id="Phobius"/>
    </source>
</evidence>
<organism evidence="2">
    <name type="scientific">Acinetobacter baumannii</name>
    <dbReference type="NCBI Taxonomy" id="470"/>
    <lineage>
        <taxon>Bacteria</taxon>
        <taxon>Pseudomonadati</taxon>
        <taxon>Pseudomonadota</taxon>
        <taxon>Gammaproteobacteria</taxon>
        <taxon>Moraxellales</taxon>
        <taxon>Moraxellaceae</taxon>
        <taxon>Acinetobacter</taxon>
        <taxon>Acinetobacter calcoaceticus/baumannii complex</taxon>
    </lineage>
</organism>
<protein>
    <submittedName>
        <fullName evidence="2">Conjugal transfer protein TraE</fullName>
    </submittedName>
</protein>
<dbReference type="AlphaFoldDB" id="A0A0C4Y2M1"/>
<proteinExistence type="predicted"/>
<keyword evidence="1" id="KW-0812">Transmembrane</keyword>
<accession>A0A0C4Y2M1</accession>
<reference evidence="2" key="1">
    <citation type="submission" date="2014-10" db="EMBL/GenBank/DDBJ databases">
        <authorList>
            <person name="Liu L."/>
            <person name="Ji S."/>
            <person name="Ruan Z."/>
            <person name="Fu Y."/>
            <person name="Fu Y."/>
            <person name="Wang Y."/>
            <person name="Yu Y."/>
        </authorList>
    </citation>
    <scope>NUCLEOTIDE SEQUENCE</scope>
    <source>
        <strain evidence="2">A221</strain>
        <plasmid evidence="2">pAZJ221</plasmid>
    </source>
</reference>
<dbReference type="PATRIC" id="fig|470.1342.peg.3859"/>
<name>A0A0C4Y2M1_ACIBA</name>
<dbReference type="EMBL" id="KM922672">
    <property type="protein sequence ID" value="AJF79896.1"/>
    <property type="molecule type" value="Genomic_DNA"/>
</dbReference>